<organism evidence="2 3">
    <name type="scientific">Pseudomonas hunanensis</name>
    <dbReference type="NCBI Taxonomy" id="1247546"/>
    <lineage>
        <taxon>Bacteria</taxon>
        <taxon>Pseudomonadati</taxon>
        <taxon>Pseudomonadota</taxon>
        <taxon>Gammaproteobacteria</taxon>
        <taxon>Pseudomonadales</taxon>
        <taxon>Pseudomonadaceae</taxon>
        <taxon>Pseudomonas</taxon>
    </lineage>
</organism>
<keyword evidence="1" id="KW-0812">Transmembrane</keyword>
<protein>
    <submittedName>
        <fullName evidence="2">Uncharacterized protein</fullName>
    </submittedName>
</protein>
<evidence type="ECO:0000313" key="2">
    <source>
        <dbReference type="EMBL" id="NWL45433.1"/>
    </source>
</evidence>
<dbReference type="AlphaFoldDB" id="A0ABD6MXZ7"/>
<gene>
    <name evidence="2" type="ORF">DM819_05990</name>
</gene>
<evidence type="ECO:0000256" key="1">
    <source>
        <dbReference type="SAM" id="Phobius"/>
    </source>
</evidence>
<proteinExistence type="predicted"/>
<keyword evidence="1" id="KW-1133">Transmembrane helix</keyword>
<accession>A0ABD6MXZ7</accession>
<sequence length="70" mass="8099">MRGMLPLALWIIWLSMGPAMQQWGSIGPMFAGMTDETRPVEWWANGYTRFGVSLLILGGGYWLVFRQERY</sequence>
<name>A0ABD6MXZ7_9PSED</name>
<dbReference type="Proteomes" id="UP000704738">
    <property type="component" value="Unassembled WGS sequence"/>
</dbReference>
<reference evidence="2 3" key="1">
    <citation type="submission" date="2018-06" db="EMBL/GenBank/DDBJ databases">
        <title>Bacteria isolated from soil of Wuhan.</title>
        <authorList>
            <person name="Xiang W."/>
            <person name="Huang C."/>
        </authorList>
    </citation>
    <scope>NUCLEOTIDE SEQUENCE [LARGE SCALE GENOMIC DNA]</scope>
    <source>
        <strain evidence="3">xwS4</strain>
    </source>
</reference>
<evidence type="ECO:0000313" key="3">
    <source>
        <dbReference type="Proteomes" id="UP000704738"/>
    </source>
</evidence>
<dbReference type="EMBL" id="QJRE01000094">
    <property type="protein sequence ID" value="NWL45433.1"/>
    <property type="molecule type" value="Genomic_DNA"/>
</dbReference>
<comment type="caution">
    <text evidence="2">The sequence shown here is derived from an EMBL/GenBank/DDBJ whole genome shotgun (WGS) entry which is preliminary data.</text>
</comment>
<keyword evidence="1" id="KW-0472">Membrane</keyword>
<feature type="transmembrane region" description="Helical" evidence="1">
    <location>
        <begin position="47"/>
        <end position="65"/>
    </location>
</feature>